<dbReference type="EMBL" id="JAULRT010000032">
    <property type="protein sequence ID" value="MDO3381105.1"/>
    <property type="molecule type" value="Genomic_DNA"/>
</dbReference>
<evidence type="ECO:0000256" key="1">
    <source>
        <dbReference type="ARBA" id="ARBA00000086"/>
    </source>
</evidence>
<evidence type="ECO:0000259" key="5">
    <source>
        <dbReference type="SMART" id="SM00478"/>
    </source>
</evidence>
<keyword evidence="3" id="KW-0227">DNA damage</keyword>
<dbReference type="InterPro" id="IPR011257">
    <property type="entry name" value="DNA_glycosylase"/>
</dbReference>
<evidence type="ECO:0000256" key="2">
    <source>
        <dbReference type="ARBA" id="ARBA00012000"/>
    </source>
</evidence>
<dbReference type="SUPFAM" id="SSF48150">
    <property type="entry name" value="DNA-glycosylase"/>
    <property type="match status" value="1"/>
</dbReference>
<dbReference type="RefSeq" id="WP_302711231.1">
    <property type="nucleotide sequence ID" value="NZ_JAULRT010000032.1"/>
</dbReference>
<feature type="domain" description="DNA-3-methyladenine glycosylase AlkA N-terminal" evidence="6">
    <location>
        <begin position="4"/>
        <end position="125"/>
    </location>
</feature>
<organism evidence="7 8">
    <name type="scientific">Gilvimarinus algae</name>
    <dbReference type="NCBI Taxonomy" id="3058037"/>
    <lineage>
        <taxon>Bacteria</taxon>
        <taxon>Pseudomonadati</taxon>
        <taxon>Pseudomonadota</taxon>
        <taxon>Gammaproteobacteria</taxon>
        <taxon>Cellvibrionales</taxon>
        <taxon>Cellvibrionaceae</taxon>
        <taxon>Gilvimarinus</taxon>
    </lineage>
</organism>
<dbReference type="InterPro" id="IPR003265">
    <property type="entry name" value="HhH-GPD_domain"/>
</dbReference>
<keyword evidence="8" id="KW-1185">Reference proteome</keyword>
<dbReference type="PANTHER" id="PTHR43003:SF13">
    <property type="entry name" value="DNA-3-METHYLADENINE GLYCOSYLASE 2"/>
    <property type="match status" value="1"/>
</dbReference>
<dbReference type="SMART" id="SM00478">
    <property type="entry name" value="ENDO3c"/>
    <property type="match status" value="1"/>
</dbReference>
<dbReference type="Gene3D" id="1.10.1670.40">
    <property type="match status" value="1"/>
</dbReference>
<name>A0ABT8TB28_9GAMM</name>
<evidence type="ECO:0000256" key="4">
    <source>
        <dbReference type="ARBA" id="ARBA00023204"/>
    </source>
</evidence>
<dbReference type="InterPro" id="IPR010316">
    <property type="entry name" value="AlkA_N"/>
</dbReference>
<keyword evidence="4" id="KW-0234">DNA repair</keyword>
<dbReference type="CDD" id="cd00056">
    <property type="entry name" value="ENDO3c"/>
    <property type="match status" value="1"/>
</dbReference>
<reference evidence="7" key="1">
    <citation type="submission" date="2023-07" db="EMBL/GenBank/DDBJ databases">
        <title>Gilvimarinus algae sp. nov., isolated from the surface of Kelp.</title>
        <authorList>
            <person name="Sun Y.Y."/>
            <person name="Gong Y."/>
            <person name="Du Z.J."/>
        </authorList>
    </citation>
    <scope>NUCLEOTIDE SEQUENCE</scope>
    <source>
        <strain evidence="7">SDUM040014</strain>
    </source>
</reference>
<evidence type="ECO:0000256" key="3">
    <source>
        <dbReference type="ARBA" id="ARBA00022763"/>
    </source>
</evidence>
<feature type="domain" description="HhH-GPD" evidence="5">
    <location>
        <begin position="135"/>
        <end position="296"/>
    </location>
</feature>
<dbReference type="EC" id="3.2.2.21" evidence="2"/>
<dbReference type="Proteomes" id="UP001168380">
    <property type="component" value="Unassembled WGS sequence"/>
</dbReference>
<evidence type="ECO:0000313" key="7">
    <source>
        <dbReference type="EMBL" id="MDO3381105.1"/>
    </source>
</evidence>
<comment type="catalytic activity">
    <reaction evidence="1">
        <text>Hydrolysis of alkylated DNA, releasing 3-methyladenine, 3-methylguanine, 7-methylguanine and 7-methyladenine.</text>
        <dbReference type="EC" id="3.2.2.21"/>
    </reaction>
</comment>
<proteinExistence type="predicted"/>
<gene>
    <name evidence="7" type="ORF">QWI16_02900</name>
</gene>
<evidence type="ECO:0000313" key="8">
    <source>
        <dbReference type="Proteomes" id="UP001168380"/>
    </source>
</evidence>
<dbReference type="InterPro" id="IPR051912">
    <property type="entry name" value="Alkylbase_DNA_Glycosylase/TA"/>
</dbReference>
<dbReference type="Pfam" id="PF00730">
    <property type="entry name" value="HhH-GPD"/>
    <property type="match status" value="1"/>
</dbReference>
<dbReference type="PANTHER" id="PTHR43003">
    <property type="entry name" value="DNA-3-METHYLADENINE GLYCOSYLASE"/>
    <property type="match status" value="1"/>
</dbReference>
<sequence>MYAEYRLRLPAGYDQSAFVDFHGRDRQSVAERIASGRVGKGFVWRGRPALMEWFFTAHQARVRLALDGAGEIAPAKLKAELKRLSRHALGLDQPVQTFNAAWCSHPKLGPLIARRPGLCIPQTLTPFEAIAWAIIGQQISVTAATAIRRRLILACEVKHSSGLWCFPAPAHLLQADTEALMAAGLSRGKWRALVALAQWFEAGQLPEVRTSESESLEALGECLLALPGVGPWTVNYALLRGFGWLDASLHGDVAVRRNLARLLGRDDISQADTERWLRAFTPWRALVAAHLWAMST</sequence>
<comment type="caution">
    <text evidence="7">The sequence shown here is derived from an EMBL/GenBank/DDBJ whole genome shotgun (WGS) entry which is preliminary data.</text>
</comment>
<protein>
    <recommendedName>
        <fullName evidence="2">DNA-3-methyladenine glycosylase II</fullName>
        <ecNumber evidence="2">3.2.2.21</ecNumber>
    </recommendedName>
</protein>
<evidence type="ECO:0000259" key="6">
    <source>
        <dbReference type="SMART" id="SM01009"/>
    </source>
</evidence>
<dbReference type="Gene3D" id="1.10.340.30">
    <property type="entry name" value="Hypothetical protein, domain 2"/>
    <property type="match status" value="1"/>
</dbReference>
<accession>A0ABT8TB28</accession>
<dbReference type="SMART" id="SM01009">
    <property type="entry name" value="AlkA_N"/>
    <property type="match status" value="1"/>
</dbReference>